<feature type="region of interest" description="Disordered" evidence="1">
    <location>
        <begin position="1"/>
        <end position="57"/>
    </location>
</feature>
<organism evidence="3 4">
    <name type="scientific">Rhodohalobacter mucosus</name>
    <dbReference type="NCBI Taxonomy" id="2079485"/>
    <lineage>
        <taxon>Bacteria</taxon>
        <taxon>Pseudomonadati</taxon>
        <taxon>Balneolota</taxon>
        <taxon>Balneolia</taxon>
        <taxon>Balneolales</taxon>
        <taxon>Balneolaceae</taxon>
        <taxon>Rhodohalobacter</taxon>
    </lineage>
</organism>
<comment type="caution">
    <text evidence="3">The sequence shown here is derived from an EMBL/GenBank/DDBJ whole genome shotgun (WGS) entry which is preliminary data.</text>
</comment>
<dbReference type="Proteomes" id="UP000245533">
    <property type="component" value="Unassembled WGS sequence"/>
</dbReference>
<protein>
    <submittedName>
        <fullName evidence="3">Uncharacterized protein</fullName>
    </submittedName>
</protein>
<name>A0A316TWN0_9BACT</name>
<dbReference type="EMBL" id="QGGB01000005">
    <property type="protein sequence ID" value="PWN06962.1"/>
    <property type="molecule type" value="Genomic_DNA"/>
</dbReference>
<keyword evidence="2" id="KW-1133">Transmembrane helix</keyword>
<keyword evidence="2" id="KW-0812">Transmembrane</keyword>
<proteinExistence type="predicted"/>
<sequence length="150" mass="16905">MLVTSPQTKKQVKPNRRVLSGGTPAQRKRKTIFQKGPITGGSSPTHGRRIHQDTPKKKRTLPAFTPWKVILASFLIGVCGILYIGHVFSTQQTLLEVQKLEADYNKAMRLYNEQRLAYDRLVGPKEIYQKAQEKGFVNAGPADQIIHLKP</sequence>
<evidence type="ECO:0000313" key="4">
    <source>
        <dbReference type="Proteomes" id="UP000245533"/>
    </source>
</evidence>
<accession>A0A316TWN0</accession>
<dbReference type="AlphaFoldDB" id="A0A316TWN0"/>
<evidence type="ECO:0000256" key="1">
    <source>
        <dbReference type="SAM" id="MobiDB-lite"/>
    </source>
</evidence>
<keyword evidence="2" id="KW-0472">Membrane</keyword>
<reference evidence="3 4" key="1">
    <citation type="submission" date="2018-05" db="EMBL/GenBank/DDBJ databases">
        <title>Rhodohalobacter halophilus gen. nov., sp. nov., a moderately halophilic member of the family Balneolaceae.</title>
        <authorList>
            <person name="Liu Z.-W."/>
        </authorList>
    </citation>
    <scope>NUCLEOTIDE SEQUENCE [LARGE SCALE GENOMIC DNA]</scope>
    <source>
        <strain evidence="3 4">8A47</strain>
    </source>
</reference>
<dbReference type="OrthoDB" id="1524902at2"/>
<feature type="transmembrane region" description="Helical" evidence="2">
    <location>
        <begin position="67"/>
        <end position="88"/>
    </location>
</feature>
<keyword evidence="4" id="KW-1185">Reference proteome</keyword>
<gene>
    <name evidence="3" type="ORF">DDZ15_06730</name>
</gene>
<evidence type="ECO:0000313" key="3">
    <source>
        <dbReference type="EMBL" id="PWN06962.1"/>
    </source>
</evidence>
<dbReference type="RefSeq" id="WP_109646311.1">
    <property type="nucleotide sequence ID" value="NZ_QGGB01000005.1"/>
</dbReference>
<evidence type="ECO:0000256" key="2">
    <source>
        <dbReference type="SAM" id="Phobius"/>
    </source>
</evidence>